<keyword evidence="3 6" id="KW-0812">Transmembrane</keyword>
<keyword evidence="4 6" id="KW-1133">Transmembrane helix</keyword>
<dbReference type="InterPro" id="IPR001204">
    <property type="entry name" value="Phos_transporter"/>
</dbReference>
<evidence type="ECO:0000313" key="7">
    <source>
        <dbReference type="EMBL" id="URA09228.1"/>
    </source>
</evidence>
<evidence type="ECO:0000313" key="8">
    <source>
        <dbReference type="Proteomes" id="UP001056539"/>
    </source>
</evidence>
<keyword evidence="8" id="KW-1185">Reference proteome</keyword>
<feature type="transmembrane region" description="Helical" evidence="6">
    <location>
        <begin position="94"/>
        <end position="113"/>
    </location>
</feature>
<feature type="transmembrane region" description="Helical" evidence="6">
    <location>
        <begin position="295"/>
        <end position="319"/>
    </location>
</feature>
<protein>
    <submittedName>
        <fullName evidence="7">Inorganic phosphate transporter</fullName>
    </submittedName>
</protein>
<evidence type="ECO:0000256" key="3">
    <source>
        <dbReference type="ARBA" id="ARBA00022692"/>
    </source>
</evidence>
<feature type="transmembrane region" description="Helical" evidence="6">
    <location>
        <begin position="70"/>
        <end position="88"/>
    </location>
</feature>
<dbReference type="EMBL" id="CP073355">
    <property type="protein sequence ID" value="URA09228.1"/>
    <property type="molecule type" value="Genomic_DNA"/>
</dbReference>
<organism evidence="7 8">
    <name type="scientific">Thermospira aquatica</name>
    <dbReference type="NCBI Taxonomy" id="2828656"/>
    <lineage>
        <taxon>Bacteria</taxon>
        <taxon>Pseudomonadati</taxon>
        <taxon>Spirochaetota</taxon>
        <taxon>Spirochaetia</taxon>
        <taxon>Brevinematales</taxon>
        <taxon>Thermospiraceae</taxon>
        <taxon>Thermospira</taxon>
    </lineage>
</organism>
<feature type="transmembrane region" description="Helical" evidence="6">
    <location>
        <begin position="204"/>
        <end position="226"/>
    </location>
</feature>
<evidence type="ECO:0000256" key="4">
    <source>
        <dbReference type="ARBA" id="ARBA00022989"/>
    </source>
</evidence>
<evidence type="ECO:0000256" key="1">
    <source>
        <dbReference type="ARBA" id="ARBA00004141"/>
    </source>
</evidence>
<keyword evidence="5 6" id="KW-0472">Membrane</keyword>
<accession>A0AAX3BAX7</accession>
<dbReference type="GO" id="GO:0016020">
    <property type="term" value="C:membrane"/>
    <property type="evidence" value="ECO:0007669"/>
    <property type="project" value="UniProtKB-SubCell"/>
</dbReference>
<dbReference type="Proteomes" id="UP001056539">
    <property type="component" value="Chromosome"/>
</dbReference>
<name>A0AAX3BAX7_9SPIR</name>
<reference evidence="7" key="1">
    <citation type="submission" date="2021-04" db="EMBL/GenBank/DDBJ databases">
        <authorList>
            <person name="Postec A."/>
        </authorList>
    </citation>
    <scope>NUCLEOTIDE SEQUENCE</scope>
    <source>
        <strain evidence="7">F1F22</strain>
    </source>
</reference>
<evidence type="ECO:0000256" key="5">
    <source>
        <dbReference type="ARBA" id="ARBA00023136"/>
    </source>
</evidence>
<gene>
    <name evidence="7" type="ORF">KDW03_06895</name>
</gene>
<dbReference type="Pfam" id="PF01384">
    <property type="entry name" value="PHO4"/>
    <property type="match status" value="2"/>
</dbReference>
<dbReference type="KEGG" id="taqu:KDW03_06895"/>
<dbReference type="PANTHER" id="PTHR11101">
    <property type="entry name" value="PHOSPHATE TRANSPORTER"/>
    <property type="match status" value="1"/>
</dbReference>
<dbReference type="AlphaFoldDB" id="A0AAX3BAX7"/>
<feature type="transmembrane region" description="Helical" evidence="6">
    <location>
        <begin position="233"/>
        <end position="258"/>
    </location>
</feature>
<feature type="transmembrane region" description="Helical" evidence="6">
    <location>
        <begin position="125"/>
        <end position="147"/>
    </location>
</feature>
<evidence type="ECO:0000256" key="6">
    <source>
        <dbReference type="SAM" id="Phobius"/>
    </source>
</evidence>
<keyword evidence="2" id="KW-0813">Transport</keyword>
<feature type="transmembrane region" description="Helical" evidence="6">
    <location>
        <begin position="40"/>
        <end position="58"/>
    </location>
</feature>
<evidence type="ECO:0000256" key="2">
    <source>
        <dbReference type="ARBA" id="ARBA00022448"/>
    </source>
</evidence>
<dbReference type="GO" id="GO:0005315">
    <property type="term" value="F:phosphate transmembrane transporter activity"/>
    <property type="evidence" value="ECO:0007669"/>
    <property type="project" value="InterPro"/>
</dbReference>
<dbReference type="PANTHER" id="PTHR11101:SF80">
    <property type="entry name" value="PHOSPHATE TRANSPORTER"/>
    <property type="match status" value="1"/>
</dbReference>
<dbReference type="RefSeq" id="WP_271434354.1">
    <property type="nucleotide sequence ID" value="NZ_CP073355.1"/>
</dbReference>
<reference evidence="7" key="2">
    <citation type="submission" date="2022-06" db="EMBL/GenBank/DDBJ databases">
        <title>Thermospira aquatica gen. nov., sp. nov.</title>
        <authorList>
            <person name="Ben Ali Gam Z."/>
            <person name="Labat M."/>
        </authorList>
    </citation>
    <scope>NUCLEOTIDE SEQUENCE</scope>
    <source>
        <strain evidence="7">F1F22</strain>
    </source>
</reference>
<proteinExistence type="predicted"/>
<comment type="subcellular location">
    <subcellularLocation>
        <location evidence="1">Membrane</location>
        <topology evidence="1">Multi-pass membrane protein</topology>
    </subcellularLocation>
</comment>
<sequence>MVIMTIVISIFLAINMGASGFSVSFAPSYGCDLVKHKKAVITYTFCVMLGALLLGKRVVETLNTKLTLQLEPLSGLIIILATSFSLFITNLFKLPQSTSFVIVGAFAGAGLFYHKVNIWKIIEIFGIALIFSLGAFFFTFFLMKIFYPPKETNFRLHEKIFANNTIMNVFILAANSYGAFAIGTNNVANVVAPLLLLPGAQNPVGLILVFSPLFGLGGLLLGSGLLKTVSKDIIPLGQISAIIVSFVTSTFVIAASWLGLPTPYVQFTTSSILAISAIKDGVITTSKKALVQKILFSWFLVPLVTGGLTYTIHFLIHIISKGG</sequence>
<dbReference type="GO" id="GO:0035435">
    <property type="term" value="P:phosphate ion transmembrane transport"/>
    <property type="evidence" value="ECO:0007669"/>
    <property type="project" value="TreeGrafter"/>
</dbReference>